<sequence length="127" mass="14137">MYVCRKIVELTSLTEDARIEKLPYCVLEGKKAQRGAQRALGHEAGRWTGKRGGRRHDDQTKKAFGIKQPPLAPPKRGSSHPDRPAADVEVVELKRSNILIVYKLPSNPRKSASVTNRKPATPAYNPN</sequence>
<reference evidence="2" key="1">
    <citation type="submission" date="2020-08" db="EMBL/GenBank/DDBJ databases">
        <title>Genome sequencing and assembly of the red palm weevil Rhynchophorus ferrugineus.</title>
        <authorList>
            <person name="Dias G.B."/>
            <person name="Bergman C.M."/>
            <person name="Manee M."/>
        </authorList>
    </citation>
    <scope>NUCLEOTIDE SEQUENCE</scope>
    <source>
        <strain evidence="2">AA-2017</strain>
        <tissue evidence="2">Whole larva</tissue>
    </source>
</reference>
<gene>
    <name evidence="2" type="ORF">GWI33_016973</name>
</gene>
<name>A0A834M6M7_RHYFE</name>
<feature type="compositionally biased region" description="Polar residues" evidence="1">
    <location>
        <begin position="108"/>
        <end position="127"/>
    </location>
</feature>
<keyword evidence="3" id="KW-1185">Reference proteome</keyword>
<protein>
    <submittedName>
        <fullName evidence="2">Uncharacterized protein</fullName>
    </submittedName>
</protein>
<dbReference type="AlphaFoldDB" id="A0A834M6M7"/>
<feature type="region of interest" description="Disordered" evidence="1">
    <location>
        <begin position="104"/>
        <end position="127"/>
    </location>
</feature>
<proteinExistence type="predicted"/>
<organism evidence="2 3">
    <name type="scientific">Rhynchophorus ferrugineus</name>
    <name type="common">Red palm weevil</name>
    <name type="synonym">Curculio ferrugineus</name>
    <dbReference type="NCBI Taxonomy" id="354439"/>
    <lineage>
        <taxon>Eukaryota</taxon>
        <taxon>Metazoa</taxon>
        <taxon>Ecdysozoa</taxon>
        <taxon>Arthropoda</taxon>
        <taxon>Hexapoda</taxon>
        <taxon>Insecta</taxon>
        <taxon>Pterygota</taxon>
        <taxon>Neoptera</taxon>
        <taxon>Endopterygota</taxon>
        <taxon>Coleoptera</taxon>
        <taxon>Polyphaga</taxon>
        <taxon>Cucujiformia</taxon>
        <taxon>Curculionidae</taxon>
        <taxon>Dryophthorinae</taxon>
        <taxon>Rhynchophorus</taxon>
    </lineage>
</organism>
<dbReference type="EMBL" id="JAACXV010014142">
    <property type="protein sequence ID" value="KAF7270031.1"/>
    <property type="molecule type" value="Genomic_DNA"/>
</dbReference>
<evidence type="ECO:0000313" key="2">
    <source>
        <dbReference type="EMBL" id="KAF7270031.1"/>
    </source>
</evidence>
<dbReference type="Proteomes" id="UP000625711">
    <property type="component" value="Unassembled WGS sequence"/>
</dbReference>
<evidence type="ECO:0000256" key="1">
    <source>
        <dbReference type="SAM" id="MobiDB-lite"/>
    </source>
</evidence>
<evidence type="ECO:0000313" key="3">
    <source>
        <dbReference type="Proteomes" id="UP000625711"/>
    </source>
</evidence>
<comment type="caution">
    <text evidence="2">The sequence shown here is derived from an EMBL/GenBank/DDBJ whole genome shotgun (WGS) entry which is preliminary data.</text>
</comment>
<accession>A0A834M6M7</accession>
<feature type="region of interest" description="Disordered" evidence="1">
    <location>
        <begin position="33"/>
        <end position="87"/>
    </location>
</feature>